<keyword evidence="5" id="KW-0687">Ribonucleoprotein</keyword>
<dbReference type="GO" id="GO:0006412">
    <property type="term" value="P:translation"/>
    <property type="evidence" value="ECO:0007669"/>
    <property type="project" value="InterPro"/>
</dbReference>
<protein>
    <recommendedName>
        <fullName evidence="6">Small ribosomal subunit protein uS8c</fullName>
    </recommendedName>
    <alternativeName>
        <fullName evidence="7">30S ribosomal protein S8, chloroplastic</fullName>
    </alternativeName>
</protein>
<dbReference type="GO" id="GO:0003735">
    <property type="term" value="F:structural constituent of ribosome"/>
    <property type="evidence" value="ECO:0007669"/>
    <property type="project" value="InterPro"/>
</dbReference>
<dbReference type="Pfam" id="PF00410">
    <property type="entry name" value="Ribosomal_S8"/>
    <property type="match status" value="1"/>
</dbReference>
<reference evidence="9" key="1">
    <citation type="journal article" date="2014" name="Science">
        <title>Ancient hybridizations among the ancestral genomes of bread wheat.</title>
        <authorList>
            <consortium name="International Wheat Genome Sequencing Consortium,"/>
            <person name="Marcussen T."/>
            <person name="Sandve S.R."/>
            <person name="Heier L."/>
            <person name="Spannagl M."/>
            <person name="Pfeifer M."/>
            <person name="Jakobsen K.S."/>
            <person name="Wulff B.B."/>
            <person name="Steuernagel B."/>
            <person name="Mayer K.F."/>
            <person name="Olsen O.A."/>
        </authorList>
    </citation>
    <scope>NUCLEOTIDE SEQUENCE [LARGE SCALE GENOMIC DNA]</scope>
    <source>
        <strain evidence="9">cv. AL8/78</strain>
    </source>
</reference>
<evidence type="ECO:0000256" key="2">
    <source>
        <dbReference type="ARBA" id="ARBA00006471"/>
    </source>
</evidence>
<dbReference type="InterPro" id="IPR000630">
    <property type="entry name" value="Ribosomal_uS8"/>
</dbReference>
<reference evidence="8" key="3">
    <citation type="journal article" date="2017" name="Nature">
        <title>Genome sequence of the progenitor of the wheat D genome Aegilops tauschii.</title>
        <authorList>
            <person name="Luo M.C."/>
            <person name="Gu Y.Q."/>
            <person name="Puiu D."/>
            <person name="Wang H."/>
            <person name="Twardziok S.O."/>
            <person name="Deal K.R."/>
            <person name="Huo N."/>
            <person name="Zhu T."/>
            <person name="Wang L."/>
            <person name="Wang Y."/>
            <person name="McGuire P.E."/>
            <person name="Liu S."/>
            <person name="Long H."/>
            <person name="Ramasamy R.K."/>
            <person name="Rodriguez J.C."/>
            <person name="Van S.L."/>
            <person name="Yuan L."/>
            <person name="Wang Z."/>
            <person name="Xia Z."/>
            <person name="Xiao L."/>
            <person name="Anderson O.D."/>
            <person name="Ouyang S."/>
            <person name="Liang Y."/>
            <person name="Zimin A.V."/>
            <person name="Pertea G."/>
            <person name="Qi P."/>
            <person name="Bennetzen J.L."/>
            <person name="Dai X."/>
            <person name="Dawson M.W."/>
            <person name="Muller H.G."/>
            <person name="Kugler K."/>
            <person name="Rivarola-Duarte L."/>
            <person name="Spannagl M."/>
            <person name="Mayer K.F.X."/>
            <person name="Lu F.H."/>
            <person name="Bevan M.W."/>
            <person name="Leroy P."/>
            <person name="Li P."/>
            <person name="You F.M."/>
            <person name="Sun Q."/>
            <person name="Liu Z."/>
            <person name="Lyons E."/>
            <person name="Wicker T."/>
            <person name="Salzberg S.L."/>
            <person name="Devos K.M."/>
            <person name="Dvorak J."/>
        </authorList>
    </citation>
    <scope>NUCLEOTIDE SEQUENCE [LARGE SCALE GENOMIC DNA]</scope>
    <source>
        <strain evidence="8">cv. AL8/78</strain>
    </source>
</reference>
<dbReference type="Proteomes" id="UP000015105">
    <property type="component" value="Chromosome 7D"/>
</dbReference>
<reference evidence="9" key="2">
    <citation type="journal article" date="2017" name="Nat. Plants">
        <title>The Aegilops tauschii genome reveals multiple impacts of transposons.</title>
        <authorList>
            <person name="Zhao G."/>
            <person name="Zou C."/>
            <person name="Li K."/>
            <person name="Wang K."/>
            <person name="Li T."/>
            <person name="Gao L."/>
            <person name="Zhang X."/>
            <person name="Wang H."/>
            <person name="Yang Z."/>
            <person name="Liu X."/>
            <person name="Jiang W."/>
            <person name="Mao L."/>
            <person name="Kong X."/>
            <person name="Jiao Y."/>
            <person name="Jia J."/>
        </authorList>
    </citation>
    <scope>NUCLEOTIDE SEQUENCE [LARGE SCALE GENOMIC DNA]</scope>
    <source>
        <strain evidence="9">cv. AL8/78</strain>
    </source>
</reference>
<evidence type="ECO:0000256" key="3">
    <source>
        <dbReference type="ARBA" id="ARBA00011458"/>
    </source>
</evidence>
<sequence length="97" mass="10995">MGKDTIADLLTSIRNADMNKKGPVRVVSLNITENIVKILLREGFKFPLPLPFAICGFEYRCMCPFQTEEYYDPVPAPRSGQLPGQSRLPSVFPIHWI</sequence>
<reference evidence="8" key="4">
    <citation type="submission" date="2019-03" db="UniProtKB">
        <authorList>
            <consortium name="EnsemblPlants"/>
        </authorList>
    </citation>
    <scope>IDENTIFICATION</scope>
</reference>
<comment type="similarity">
    <text evidence="2">Belongs to the universal ribosomal protein uS8 family.</text>
</comment>
<proteinExistence type="inferred from homology"/>
<dbReference type="AlphaFoldDB" id="A0A453R7V1"/>
<evidence type="ECO:0000256" key="7">
    <source>
        <dbReference type="ARBA" id="ARBA00035516"/>
    </source>
</evidence>
<keyword evidence="9" id="KW-1185">Reference proteome</keyword>
<evidence type="ECO:0000313" key="8">
    <source>
        <dbReference type="EnsemblPlants" id="AET7Gv20493600.1"/>
    </source>
</evidence>
<evidence type="ECO:0000313" key="9">
    <source>
        <dbReference type="Proteomes" id="UP000015105"/>
    </source>
</evidence>
<dbReference type="STRING" id="200361.A0A453R7V1"/>
<evidence type="ECO:0000256" key="5">
    <source>
        <dbReference type="ARBA" id="ARBA00023274"/>
    </source>
</evidence>
<dbReference type="InterPro" id="IPR035987">
    <property type="entry name" value="Ribosomal_uS8_sf"/>
</dbReference>
<evidence type="ECO:0000256" key="6">
    <source>
        <dbReference type="ARBA" id="ARBA00035153"/>
    </source>
</evidence>
<comment type="function">
    <text evidence="1">One of the primary rRNA binding proteins, it binds directly to 16S rRNA central domain where it helps coordinate assembly of the platform of the 30S subunit.</text>
</comment>
<dbReference type="Gene3D" id="3.30.1370.30">
    <property type="match status" value="1"/>
</dbReference>
<dbReference type="GO" id="GO:0005840">
    <property type="term" value="C:ribosome"/>
    <property type="evidence" value="ECO:0007669"/>
    <property type="project" value="UniProtKB-KW"/>
</dbReference>
<dbReference type="Gramene" id="AET7Gv20493600.1">
    <property type="protein sequence ID" value="AET7Gv20493600.1"/>
    <property type="gene ID" value="AET7Gv20493600"/>
</dbReference>
<accession>A0A453R7V1</accession>
<keyword evidence="4" id="KW-0689">Ribosomal protein</keyword>
<reference evidence="8" key="5">
    <citation type="journal article" date="2021" name="G3 (Bethesda)">
        <title>Aegilops tauschii genome assembly Aet v5.0 features greater sequence contiguity and improved annotation.</title>
        <authorList>
            <person name="Wang L."/>
            <person name="Zhu T."/>
            <person name="Rodriguez J.C."/>
            <person name="Deal K.R."/>
            <person name="Dubcovsky J."/>
            <person name="McGuire P.E."/>
            <person name="Lux T."/>
            <person name="Spannagl M."/>
            <person name="Mayer K.F.X."/>
            <person name="Baldrich P."/>
            <person name="Meyers B.C."/>
            <person name="Huo N."/>
            <person name="Gu Y.Q."/>
            <person name="Zhou H."/>
            <person name="Devos K.M."/>
            <person name="Bennetzen J.L."/>
            <person name="Unver T."/>
            <person name="Budak H."/>
            <person name="Gulick P.J."/>
            <person name="Galiba G."/>
            <person name="Kalapos B."/>
            <person name="Nelson D.R."/>
            <person name="Li P."/>
            <person name="You F.M."/>
            <person name="Luo M.C."/>
            <person name="Dvorak J."/>
        </authorList>
    </citation>
    <scope>NUCLEOTIDE SEQUENCE [LARGE SCALE GENOMIC DNA]</scope>
    <source>
        <strain evidence="8">cv. AL8/78</strain>
    </source>
</reference>
<dbReference type="EnsemblPlants" id="AET7Gv20493600.1">
    <property type="protein sequence ID" value="AET7Gv20493600.1"/>
    <property type="gene ID" value="AET7Gv20493600"/>
</dbReference>
<evidence type="ECO:0000256" key="4">
    <source>
        <dbReference type="ARBA" id="ARBA00022980"/>
    </source>
</evidence>
<name>A0A453R7V1_AEGTS</name>
<dbReference type="GO" id="GO:1990904">
    <property type="term" value="C:ribonucleoprotein complex"/>
    <property type="evidence" value="ECO:0007669"/>
    <property type="project" value="UniProtKB-KW"/>
</dbReference>
<evidence type="ECO:0000256" key="1">
    <source>
        <dbReference type="ARBA" id="ARBA00002569"/>
    </source>
</evidence>
<comment type="subunit">
    <text evidence="3">Part of the 30S ribosomal subunit.</text>
</comment>
<organism evidence="8 9">
    <name type="scientific">Aegilops tauschii subsp. strangulata</name>
    <name type="common">Goatgrass</name>
    <dbReference type="NCBI Taxonomy" id="200361"/>
    <lineage>
        <taxon>Eukaryota</taxon>
        <taxon>Viridiplantae</taxon>
        <taxon>Streptophyta</taxon>
        <taxon>Embryophyta</taxon>
        <taxon>Tracheophyta</taxon>
        <taxon>Spermatophyta</taxon>
        <taxon>Magnoliopsida</taxon>
        <taxon>Liliopsida</taxon>
        <taxon>Poales</taxon>
        <taxon>Poaceae</taxon>
        <taxon>BOP clade</taxon>
        <taxon>Pooideae</taxon>
        <taxon>Triticodae</taxon>
        <taxon>Triticeae</taxon>
        <taxon>Triticinae</taxon>
        <taxon>Aegilops</taxon>
    </lineage>
</organism>
<dbReference type="SUPFAM" id="SSF56047">
    <property type="entry name" value="Ribosomal protein S8"/>
    <property type="match status" value="1"/>
</dbReference>